<name>A0A2N9Y2J9_9NEIS</name>
<dbReference type="RefSeq" id="WP_037473648.1">
    <property type="nucleotide sequence ID" value="NZ_CP160070.2"/>
</dbReference>
<reference evidence="1 2" key="1">
    <citation type="journal article" date="2017" name="MBio">
        <title>Type VI secretion-mediated competition in the bee gut microbiome.</title>
        <authorList>
            <person name="Steele M.I."/>
            <person name="Kwong W.K."/>
            <person name="Powell J.E."/>
            <person name="Whiteley M."/>
            <person name="Moran N.A."/>
        </authorList>
    </citation>
    <scope>NUCLEOTIDE SEQUENCE [LARGE SCALE GENOMIC DNA]</scope>
    <source>
        <strain evidence="1 2">PEB0171</strain>
    </source>
</reference>
<organism evidence="1 2">
    <name type="scientific">Snodgrassella alvi</name>
    <dbReference type="NCBI Taxonomy" id="1196083"/>
    <lineage>
        <taxon>Bacteria</taxon>
        <taxon>Pseudomonadati</taxon>
        <taxon>Pseudomonadota</taxon>
        <taxon>Betaproteobacteria</taxon>
        <taxon>Neisseriales</taxon>
        <taxon>Neisseriaceae</taxon>
        <taxon>Snodgrassella</taxon>
    </lineage>
</organism>
<dbReference type="AlphaFoldDB" id="A0A2N9Y2J9"/>
<proteinExistence type="predicted"/>
<dbReference type="EMBL" id="MEIV01000064">
    <property type="protein sequence ID" value="PIT61331.1"/>
    <property type="molecule type" value="Genomic_DNA"/>
</dbReference>
<accession>A0A2N9Y2J9</accession>
<comment type="caution">
    <text evidence="1">The sequence shown here is derived from an EMBL/GenBank/DDBJ whole genome shotgun (WGS) entry which is preliminary data.</text>
</comment>
<gene>
    <name evidence="1" type="ORF">BHC47_06885</name>
</gene>
<evidence type="ECO:0000313" key="2">
    <source>
        <dbReference type="Proteomes" id="UP000231094"/>
    </source>
</evidence>
<dbReference type="Proteomes" id="UP000231094">
    <property type="component" value="Unassembled WGS sequence"/>
</dbReference>
<evidence type="ECO:0000313" key="1">
    <source>
        <dbReference type="EMBL" id="PIT61331.1"/>
    </source>
</evidence>
<protein>
    <submittedName>
        <fullName evidence="1">Uncharacterized protein</fullName>
    </submittedName>
</protein>
<sequence length="126" mass="14938">MQKNKRLCDDLGLPLGDRFTQDWAYELPDEYRTKEWLNKYISAYLQNKYSSEEKKELMILSLDVINDLLSFGLSPSDEIITKALNILFDNYKEYIDLISYWSLDGEPIEDCFALTPEIRKLKKRIE</sequence>